<dbReference type="Gene3D" id="3.40.50.300">
    <property type="entry name" value="P-loop containing nucleotide triphosphate hydrolases"/>
    <property type="match status" value="1"/>
</dbReference>
<dbReference type="Pfam" id="PF13671">
    <property type="entry name" value="AAA_33"/>
    <property type="match status" value="1"/>
</dbReference>
<evidence type="ECO:0000313" key="3">
    <source>
        <dbReference type="Proteomes" id="UP000001880"/>
    </source>
</evidence>
<dbReference type="EMBL" id="CP001804">
    <property type="protein sequence ID" value="ACY14149.1"/>
    <property type="molecule type" value="Genomic_DNA"/>
</dbReference>
<dbReference type="eggNOG" id="COG4639">
    <property type="taxonomic scope" value="Bacteria"/>
</dbReference>
<dbReference type="PANTHER" id="PTHR47545">
    <property type="entry name" value="MULTIFUNCTIONAL CCA PROTEIN"/>
    <property type="match status" value="1"/>
</dbReference>
<evidence type="ECO:0000256" key="1">
    <source>
        <dbReference type="ARBA" id="ARBA00022741"/>
    </source>
</evidence>
<dbReference type="InterPro" id="IPR050124">
    <property type="entry name" value="tRNA_CCA-adding_enzyme"/>
</dbReference>
<gene>
    <name evidence="2" type="ordered locus">Hoch_1599</name>
</gene>
<dbReference type="KEGG" id="hoh:Hoch_1599"/>
<dbReference type="OrthoDB" id="9805698at2"/>
<dbReference type="SUPFAM" id="SSF52540">
    <property type="entry name" value="P-loop containing nucleoside triphosphate hydrolases"/>
    <property type="match status" value="1"/>
</dbReference>
<keyword evidence="1" id="KW-0547">Nucleotide-binding</keyword>
<sequence length="378" mass="42837">MSVLAHCPAPPHWRLDWRALRDAYPWVDALHACPQDPGFHAEGDVGIHTEMACQALAASAAFRALPAEERAIVFAAVLLHDVAKPACTKHEDDGRISSRGHSGRGDILARRILWRQGVPFATREAICGLIRHHQVPFFLVDREDSRKLAYRVSHMARCDHLALVAWADGFGRRCADDADQRRILDNVELFREYCDEQGCLAQPRRFASDHSRFLYFHKDSRDPDYHAHDDTGCQVTLMSGLPGAGKDHWIRHAAGDLPVVSLDAIRLERGIDPAAPQGRVIDEGRQRAKEYLRRQQSFVWNATNLSQQIRDQLIALFNDYGARVRIVYVEASETHIRSRNRARESPVPSRVIDKLLERWTVPTTVEAHEIVCHVDADQ</sequence>
<dbReference type="Gene3D" id="1.10.3090.10">
    <property type="entry name" value="cca-adding enzyme, domain 2"/>
    <property type="match status" value="1"/>
</dbReference>
<dbReference type="GO" id="GO:0000166">
    <property type="term" value="F:nucleotide binding"/>
    <property type="evidence" value="ECO:0007669"/>
    <property type="project" value="UniProtKB-KW"/>
</dbReference>
<dbReference type="STRING" id="502025.Hoch_1599"/>
<dbReference type="AlphaFoldDB" id="D0LWQ2"/>
<name>D0LWQ2_HALO1</name>
<accession>D0LWQ2</accession>
<dbReference type="PANTHER" id="PTHR47545:SF1">
    <property type="entry name" value="MULTIFUNCTIONAL CCA PROTEIN"/>
    <property type="match status" value="1"/>
</dbReference>
<reference evidence="2 3" key="1">
    <citation type="journal article" date="2010" name="Stand. Genomic Sci.">
        <title>Complete genome sequence of Haliangium ochraceum type strain (SMP-2).</title>
        <authorList>
            <consortium name="US DOE Joint Genome Institute (JGI-PGF)"/>
            <person name="Ivanova N."/>
            <person name="Daum C."/>
            <person name="Lang E."/>
            <person name="Abt B."/>
            <person name="Kopitz M."/>
            <person name="Saunders E."/>
            <person name="Lapidus A."/>
            <person name="Lucas S."/>
            <person name="Glavina Del Rio T."/>
            <person name="Nolan M."/>
            <person name="Tice H."/>
            <person name="Copeland A."/>
            <person name="Cheng J.F."/>
            <person name="Chen F."/>
            <person name="Bruce D."/>
            <person name="Goodwin L."/>
            <person name="Pitluck S."/>
            <person name="Mavromatis K."/>
            <person name="Pati A."/>
            <person name="Mikhailova N."/>
            <person name="Chen A."/>
            <person name="Palaniappan K."/>
            <person name="Land M."/>
            <person name="Hauser L."/>
            <person name="Chang Y.J."/>
            <person name="Jeffries C.D."/>
            <person name="Detter J.C."/>
            <person name="Brettin T."/>
            <person name="Rohde M."/>
            <person name="Goker M."/>
            <person name="Bristow J."/>
            <person name="Markowitz V."/>
            <person name="Eisen J.A."/>
            <person name="Hugenholtz P."/>
            <person name="Kyrpides N.C."/>
            <person name="Klenk H.P."/>
        </authorList>
    </citation>
    <scope>NUCLEOTIDE SEQUENCE [LARGE SCALE GENOMIC DNA]</scope>
    <source>
        <strain evidence="3">DSM 14365 / CIP 107738 / JCM 11303 / AJ 13395 / SMP-2</strain>
    </source>
</reference>
<evidence type="ECO:0000313" key="2">
    <source>
        <dbReference type="EMBL" id="ACY14149.1"/>
    </source>
</evidence>
<dbReference type="InterPro" id="IPR027417">
    <property type="entry name" value="P-loop_NTPase"/>
</dbReference>
<dbReference type="Proteomes" id="UP000001880">
    <property type="component" value="Chromosome"/>
</dbReference>
<protein>
    <submittedName>
        <fullName evidence="2">PolyA polymerase related protein</fullName>
    </submittedName>
</protein>
<proteinExistence type="predicted"/>
<dbReference type="RefSeq" id="WP_012826757.1">
    <property type="nucleotide sequence ID" value="NC_013440.1"/>
</dbReference>
<dbReference type="SUPFAM" id="SSF109604">
    <property type="entry name" value="HD-domain/PDEase-like"/>
    <property type="match status" value="1"/>
</dbReference>
<organism evidence="2 3">
    <name type="scientific">Haliangium ochraceum (strain DSM 14365 / JCM 11303 / SMP-2)</name>
    <dbReference type="NCBI Taxonomy" id="502025"/>
    <lineage>
        <taxon>Bacteria</taxon>
        <taxon>Pseudomonadati</taxon>
        <taxon>Myxococcota</taxon>
        <taxon>Polyangia</taxon>
        <taxon>Haliangiales</taxon>
        <taxon>Kofleriaceae</taxon>
        <taxon>Haliangium</taxon>
    </lineage>
</organism>
<dbReference type="HOGENOM" id="CLU_059923_1_0_7"/>
<keyword evidence="3" id="KW-1185">Reference proteome</keyword>